<dbReference type="PANTHER" id="PTHR43037">
    <property type="entry name" value="UNNAMED PRODUCT-RELATED"/>
    <property type="match status" value="1"/>
</dbReference>
<dbReference type="GO" id="GO:0016787">
    <property type="term" value="F:hydrolase activity"/>
    <property type="evidence" value="ECO:0007669"/>
    <property type="project" value="UniProtKB-KW"/>
</dbReference>
<feature type="chain" id="PRO_5040896788" description="Phospholipase/carboxylesterase/thioesterase domain-containing protein" evidence="3">
    <location>
        <begin position="21"/>
        <end position="284"/>
    </location>
</feature>
<name>A0A9W7C3L6_9STRA</name>
<keyword evidence="1 3" id="KW-0732">Signal</keyword>
<dbReference type="InterPro" id="IPR050955">
    <property type="entry name" value="Plant_Biomass_Hydrol_Est"/>
</dbReference>
<accession>A0A9W7C3L6</accession>
<dbReference type="AlphaFoldDB" id="A0A9W7C3L6"/>
<evidence type="ECO:0000256" key="2">
    <source>
        <dbReference type="ARBA" id="ARBA00022801"/>
    </source>
</evidence>
<evidence type="ECO:0000256" key="1">
    <source>
        <dbReference type="ARBA" id="ARBA00022729"/>
    </source>
</evidence>
<dbReference type="Gene3D" id="3.40.50.1820">
    <property type="entry name" value="alpha/beta hydrolase"/>
    <property type="match status" value="1"/>
</dbReference>
<organism evidence="5 6">
    <name type="scientific">Triparma verrucosa</name>
    <dbReference type="NCBI Taxonomy" id="1606542"/>
    <lineage>
        <taxon>Eukaryota</taxon>
        <taxon>Sar</taxon>
        <taxon>Stramenopiles</taxon>
        <taxon>Ochrophyta</taxon>
        <taxon>Bolidophyceae</taxon>
        <taxon>Parmales</taxon>
        <taxon>Triparmaceae</taxon>
        <taxon>Triparma</taxon>
    </lineage>
</organism>
<dbReference type="Proteomes" id="UP001165160">
    <property type="component" value="Unassembled WGS sequence"/>
</dbReference>
<proteinExistence type="predicted"/>
<gene>
    <name evidence="5" type="ORF">TrVE_jg11944</name>
</gene>
<evidence type="ECO:0000313" key="6">
    <source>
        <dbReference type="Proteomes" id="UP001165160"/>
    </source>
</evidence>
<dbReference type="SUPFAM" id="SSF53474">
    <property type="entry name" value="alpha/beta-Hydrolases"/>
    <property type="match status" value="1"/>
</dbReference>
<reference evidence="6" key="1">
    <citation type="journal article" date="2023" name="Commun. Biol.">
        <title>Genome analysis of Parmales, the sister group of diatoms, reveals the evolutionary specialization of diatoms from phago-mixotrophs to photoautotrophs.</title>
        <authorList>
            <person name="Ban H."/>
            <person name="Sato S."/>
            <person name="Yoshikawa S."/>
            <person name="Yamada K."/>
            <person name="Nakamura Y."/>
            <person name="Ichinomiya M."/>
            <person name="Sato N."/>
            <person name="Blanc-Mathieu R."/>
            <person name="Endo H."/>
            <person name="Kuwata A."/>
            <person name="Ogata H."/>
        </authorList>
    </citation>
    <scope>NUCLEOTIDE SEQUENCE [LARGE SCALE GENOMIC DNA]</scope>
    <source>
        <strain evidence="6">NIES 3699</strain>
    </source>
</reference>
<dbReference type="PANTHER" id="PTHR43037:SF5">
    <property type="entry name" value="FERULOYL ESTERASE"/>
    <property type="match status" value="1"/>
</dbReference>
<keyword evidence="6" id="KW-1185">Reference proteome</keyword>
<protein>
    <recommendedName>
        <fullName evidence="4">Phospholipase/carboxylesterase/thioesterase domain-containing protein</fullName>
    </recommendedName>
</protein>
<dbReference type="Pfam" id="PF02230">
    <property type="entry name" value="Abhydrolase_2"/>
    <property type="match status" value="1"/>
</dbReference>
<feature type="domain" description="Phospholipase/carboxylesterase/thioesterase" evidence="4">
    <location>
        <begin position="77"/>
        <end position="248"/>
    </location>
</feature>
<comment type="caution">
    <text evidence="5">The sequence shown here is derived from an EMBL/GenBank/DDBJ whole genome shotgun (WGS) entry which is preliminary data.</text>
</comment>
<dbReference type="EMBL" id="BRXX01000222">
    <property type="protein sequence ID" value="GMH98617.1"/>
    <property type="molecule type" value="Genomic_DNA"/>
</dbReference>
<evidence type="ECO:0000256" key="3">
    <source>
        <dbReference type="SAM" id="SignalP"/>
    </source>
</evidence>
<dbReference type="InterPro" id="IPR029058">
    <property type="entry name" value="AB_hydrolase_fold"/>
</dbReference>
<evidence type="ECO:0000259" key="4">
    <source>
        <dbReference type="Pfam" id="PF02230"/>
    </source>
</evidence>
<evidence type="ECO:0000313" key="5">
    <source>
        <dbReference type="EMBL" id="GMH98617.1"/>
    </source>
</evidence>
<keyword evidence="2" id="KW-0378">Hydrolase</keyword>
<feature type="signal peptide" evidence="3">
    <location>
        <begin position="1"/>
        <end position="20"/>
    </location>
</feature>
<sequence length="284" mass="30864">MRVSSCFWFLISARVLPTEALVLLRRDQLLSLSLKSLFPSVLISSSSSTSSEGQLDEIVDPASYSGLAYVPNKNDKPPLLVVLHGAGENTLPISNLASITGEHAGLPPSLIASARAPRELLDNFAVVAPYSAKKVSFYEDPRSRLLSFITYAQKELGTDPLNTFLLGFSDGATVALELATTKRFRAVVLCSSGFSGSLPQAALDLLQTTSFWVFHSADDVIFPPTSSDRLVQSLKSVGDPDRVKYTRFERDPEDLPARVRGHSTGITASKTPATYKWLLSNMII</sequence>
<dbReference type="InterPro" id="IPR003140">
    <property type="entry name" value="PLipase/COase/thioEstase"/>
</dbReference>